<evidence type="ECO:0000256" key="6">
    <source>
        <dbReference type="ARBA" id="ARBA00022777"/>
    </source>
</evidence>
<dbReference type="InterPro" id="IPR011006">
    <property type="entry name" value="CheY-like_superfamily"/>
</dbReference>
<keyword evidence="15" id="KW-1185">Reference proteome</keyword>
<feature type="domain" description="Histidine kinase" evidence="11">
    <location>
        <begin position="516"/>
        <end position="734"/>
    </location>
</feature>
<dbReference type="AlphaFoldDB" id="A0A158DMI0"/>
<dbReference type="InterPro" id="IPR013656">
    <property type="entry name" value="PAS_4"/>
</dbReference>
<keyword evidence="10" id="KW-0175">Coiled coil</keyword>
<dbReference type="PANTHER" id="PTHR43547">
    <property type="entry name" value="TWO-COMPONENT HISTIDINE KINASE"/>
    <property type="match status" value="1"/>
</dbReference>
<evidence type="ECO:0000256" key="7">
    <source>
        <dbReference type="ARBA" id="ARBA00023012"/>
    </source>
</evidence>
<dbReference type="InterPro" id="IPR001789">
    <property type="entry name" value="Sig_transdc_resp-reg_receiver"/>
</dbReference>
<evidence type="ECO:0000256" key="4">
    <source>
        <dbReference type="ARBA" id="ARBA00022553"/>
    </source>
</evidence>
<dbReference type="PRINTS" id="PR00344">
    <property type="entry name" value="BCTRLSENSOR"/>
</dbReference>
<evidence type="ECO:0000256" key="8">
    <source>
        <dbReference type="ARBA" id="ARBA00023136"/>
    </source>
</evidence>
<evidence type="ECO:0000313" key="15">
    <source>
        <dbReference type="Proteomes" id="UP000054851"/>
    </source>
</evidence>
<dbReference type="InterPro" id="IPR000700">
    <property type="entry name" value="PAS-assoc_C"/>
</dbReference>
<name>A0A158DMI0_9BURK</name>
<dbReference type="Pfam" id="PF02518">
    <property type="entry name" value="HATPase_c"/>
    <property type="match status" value="2"/>
</dbReference>
<comment type="caution">
    <text evidence="14">The sequence shown here is derived from an EMBL/GenBank/DDBJ whole genome shotgun (WGS) entry which is preliminary data.</text>
</comment>
<dbReference type="CDD" id="cd00130">
    <property type="entry name" value="PAS"/>
    <property type="match status" value="1"/>
</dbReference>
<evidence type="ECO:0000259" key="11">
    <source>
        <dbReference type="PROSITE" id="PS50109"/>
    </source>
</evidence>
<keyword evidence="4 9" id="KW-0597">Phosphoprotein</keyword>
<feature type="coiled-coil region" evidence="10">
    <location>
        <begin position="489"/>
        <end position="516"/>
    </location>
</feature>
<dbReference type="FunFam" id="3.30.565.10:FF:000006">
    <property type="entry name" value="Sensor histidine kinase WalK"/>
    <property type="match status" value="1"/>
</dbReference>
<dbReference type="CDD" id="cd17574">
    <property type="entry name" value="REC_OmpR"/>
    <property type="match status" value="1"/>
</dbReference>
<dbReference type="InterPro" id="IPR036097">
    <property type="entry name" value="HisK_dim/P_sf"/>
</dbReference>
<dbReference type="OrthoDB" id="5389366at2"/>
<dbReference type="Gene3D" id="3.40.50.2300">
    <property type="match status" value="2"/>
</dbReference>
<evidence type="ECO:0000313" key="14">
    <source>
        <dbReference type="EMBL" id="SAK95683.1"/>
    </source>
</evidence>
<feature type="domain" description="PAC" evidence="13">
    <location>
        <begin position="446"/>
        <end position="498"/>
    </location>
</feature>
<keyword evidence="8" id="KW-0472">Membrane</keyword>
<comment type="catalytic activity">
    <reaction evidence="1">
        <text>ATP + protein L-histidine = ADP + protein N-phospho-L-histidine.</text>
        <dbReference type="EC" id="2.7.13.3"/>
    </reaction>
</comment>
<evidence type="ECO:0000259" key="12">
    <source>
        <dbReference type="PROSITE" id="PS50110"/>
    </source>
</evidence>
<dbReference type="SUPFAM" id="SSF55874">
    <property type="entry name" value="ATPase domain of HSP90 chaperone/DNA topoisomerase II/histidine kinase"/>
    <property type="match status" value="2"/>
</dbReference>
<dbReference type="InterPro" id="IPR004358">
    <property type="entry name" value="Sig_transdc_His_kin-like_C"/>
</dbReference>
<dbReference type="Gene3D" id="3.30.565.10">
    <property type="entry name" value="Histidine kinase-like ATPase, C-terminal domain"/>
    <property type="match status" value="2"/>
</dbReference>
<evidence type="ECO:0000256" key="2">
    <source>
        <dbReference type="ARBA" id="ARBA00004429"/>
    </source>
</evidence>
<proteinExistence type="predicted"/>
<dbReference type="InterPro" id="IPR005467">
    <property type="entry name" value="His_kinase_dom"/>
</dbReference>
<dbReference type="InterPro" id="IPR036890">
    <property type="entry name" value="HATPase_C_sf"/>
</dbReference>
<dbReference type="CDD" id="cd17580">
    <property type="entry name" value="REC_2_DhkD-like"/>
    <property type="match status" value="1"/>
</dbReference>
<dbReference type="InterPro" id="IPR000014">
    <property type="entry name" value="PAS"/>
</dbReference>
<dbReference type="Pfam" id="PF00072">
    <property type="entry name" value="Response_reg"/>
    <property type="match status" value="2"/>
</dbReference>
<dbReference type="EC" id="2.7.13.3" evidence="3"/>
<feature type="domain" description="Response regulatory" evidence="12">
    <location>
        <begin position="752"/>
        <end position="866"/>
    </location>
</feature>
<dbReference type="Gene3D" id="3.30.450.20">
    <property type="entry name" value="PAS domain"/>
    <property type="match status" value="1"/>
</dbReference>
<dbReference type="SUPFAM" id="SSF52172">
    <property type="entry name" value="CheY-like"/>
    <property type="match status" value="2"/>
</dbReference>
<feature type="domain" description="Response regulatory" evidence="12">
    <location>
        <begin position="251"/>
        <end position="366"/>
    </location>
</feature>
<feature type="modified residue" description="4-aspartylphosphate" evidence="9">
    <location>
        <position position="299"/>
    </location>
</feature>
<dbReference type="Proteomes" id="UP000054851">
    <property type="component" value="Unassembled WGS sequence"/>
</dbReference>
<dbReference type="SUPFAM" id="SSF47384">
    <property type="entry name" value="Homodimeric domain of signal transducing histidine kinase"/>
    <property type="match status" value="1"/>
</dbReference>
<evidence type="ECO:0000256" key="3">
    <source>
        <dbReference type="ARBA" id="ARBA00012438"/>
    </source>
</evidence>
<dbReference type="SMART" id="SM00448">
    <property type="entry name" value="REC"/>
    <property type="match status" value="2"/>
</dbReference>
<dbReference type="SMART" id="SM00388">
    <property type="entry name" value="HisKA"/>
    <property type="match status" value="2"/>
</dbReference>
<dbReference type="Pfam" id="PF08448">
    <property type="entry name" value="PAS_4"/>
    <property type="match status" value="1"/>
</dbReference>
<comment type="subcellular location">
    <subcellularLocation>
        <location evidence="2">Cell inner membrane</location>
        <topology evidence="2">Multi-pass membrane protein</topology>
    </subcellularLocation>
</comment>
<accession>A0A158DMI0</accession>
<evidence type="ECO:0000256" key="10">
    <source>
        <dbReference type="SAM" id="Coils"/>
    </source>
</evidence>
<protein>
    <recommendedName>
        <fullName evidence="3">histidine kinase</fullName>
        <ecNumber evidence="3">2.7.13.3</ecNumber>
    </recommendedName>
</protein>
<feature type="domain" description="Histidine kinase" evidence="11">
    <location>
        <begin position="1"/>
        <end position="185"/>
    </location>
</feature>
<gene>
    <name evidence="14" type="ORF">AWB79_07253</name>
</gene>
<dbReference type="GO" id="GO:0000155">
    <property type="term" value="F:phosphorelay sensor kinase activity"/>
    <property type="evidence" value="ECO:0007669"/>
    <property type="project" value="InterPro"/>
</dbReference>
<dbReference type="InterPro" id="IPR003594">
    <property type="entry name" value="HATPase_dom"/>
</dbReference>
<dbReference type="GO" id="GO:0005886">
    <property type="term" value="C:plasma membrane"/>
    <property type="evidence" value="ECO:0007669"/>
    <property type="project" value="UniProtKB-SubCell"/>
</dbReference>
<dbReference type="CDD" id="cd00082">
    <property type="entry name" value="HisKA"/>
    <property type="match status" value="1"/>
</dbReference>
<evidence type="ECO:0000256" key="5">
    <source>
        <dbReference type="ARBA" id="ARBA00022679"/>
    </source>
</evidence>
<keyword evidence="5" id="KW-0808">Transferase</keyword>
<sequence>MPGPLAHALAAANLPAEIAIQFDVAHRNAGRLLKLVNSLLDFARIEAGRAEGSFAPIDLAALTRDLASSFRSAMERAGLAYQVDCTTLDEPVHVDHVMWEKLVLNLVSNAFKFTFDGAVRVTLTRCGDHAVFNVAESGVGVPAHEGSGIGLALVQEIVHLHGGTIEVTGEPDVGSTFRVCVPFGTAHVPPEQLRGSIAVPSALSDARAYVDEALRWLPGEDESPAAPDWADGATDAASKGDSRFAHTYGSRILLADDNADMRAYLRDLLAPHYVVELVHDGEDAFARATQERPDLILADVMMPRLDGFELIARLRDNPGLRDVPVILISARAGEESRIEGLAAGADDYIVKPFYARELLTRVGSLLELTHLRREGEARFRAYVLATNDVVYRMSPDWREMRQLQGRNFIPDEAGPNKTWLDKYIRPADQPPVVAAIERAIRTRTPFELEHPVIRVDGTQGWTFSRAIPLLDEHENIVEWFGAASDITERRQSQEALQRQKRALEDADRQKNEFLAMLAHELRNPLAPLRSATDLLQRLLAEPSKTRQTVDIIERQVTQLTRLVDDLLDISRITQSKIELRRAPQRIDRLIANSIESVDLLLHERRHAISVHSDPDHLTIMGDPQRLVQCFGNVLANAAKYTPPSGKISVSTRQENGHAVVEISDNGIGISAAMLPKVFDLFAQGERMLDRSQGGLGIGLAVVKRLVEMHGGSVAVRSDGPDKGASFEIRLPLIDFDATATSTERQVHVATRRILVVDDNLDAADALSALLQEDGHEVAAVYSSRDALVLLQRFHPDVVLLDIGLAEMDGYELARRIRADGASKHARLIAITGYGREEDKAQAFSAGFDAHLLKPVEFARLRALIAE</sequence>
<evidence type="ECO:0000256" key="9">
    <source>
        <dbReference type="PROSITE-ProRule" id="PRU00169"/>
    </source>
</evidence>
<dbReference type="Gene3D" id="1.10.287.130">
    <property type="match status" value="2"/>
</dbReference>
<dbReference type="PROSITE" id="PS50110">
    <property type="entry name" value="RESPONSE_REGULATORY"/>
    <property type="match status" value="2"/>
</dbReference>
<dbReference type="PANTHER" id="PTHR43547:SF2">
    <property type="entry name" value="HYBRID SIGNAL TRANSDUCTION HISTIDINE KINASE C"/>
    <property type="match status" value="1"/>
</dbReference>
<organism evidence="14 15">
    <name type="scientific">Caballeronia hypogeia</name>
    <dbReference type="NCBI Taxonomy" id="1777140"/>
    <lineage>
        <taxon>Bacteria</taxon>
        <taxon>Pseudomonadati</taxon>
        <taxon>Pseudomonadota</taxon>
        <taxon>Betaproteobacteria</taxon>
        <taxon>Burkholderiales</taxon>
        <taxon>Burkholderiaceae</taxon>
        <taxon>Caballeronia</taxon>
    </lineage>
</organism>
<dbReference type="STRING" id="1777140.AWB79_07253"/>
<dbReference type="SUPFAM" id="SSF55785">
    <property type="entry name" value="PYP-like sensor domain (PAS domain)"/>
    <property type="match status" value="1"/>
</dbReference>
<reference evidence="14" key="1">
    <citation type="submission" date="2016-01" db="EMBL/GenBank/DDBJ databases">
        <authorList>
            <person name="Peeters C."/>
        </authorList>
    </citation>
    <scope>NUCLEOTIDE SEQUENCE</scope>
    <source>
        <strain evidence="14">LMG 29322</strain>
    </source>
</reference>
<dbReference type="PROSITE" id="PS50109">
    <property type="entry name" value="HIS_KIN"/>
    <property type="match status" value="2"/>
</dbReference>
<dbReference type="SMART" id="SM00387">
    <property type="entry name" value="HATPase_c"/>
    <property type="match status" value="2"/>
</dbReference>
<keyword evidence="6 14" id="KW-0418">Kinase</keyword>
<dbReference type="CDD" id="cd00075">
    <property type="entry name" value="HATPase"/>
    <property type="match status" value="1"/>
</dbReference>
<dbReference type="EMBL" id="FCOA02000050">
    <property type="protein sequence ID" value="SAK95683.1"/>
    <property type="molecule type" value="Genomic_DNA"/>
</dbReference>
<dbReference type="FunFam" id="1.10.287.130:FF:000001">
    <property type="entry name" value="Two-component sensor histidine kinase"/>
    <property type="match status" value="1"/>
</dbReference>
<dbReference type="PROSITE" id="PS50113">
    <property type="entry name" value="PAC"/>
    <property type="match status" value="1"/>
</dbReference>
<evidence type="ECO:0000259" key="13">
    <source>
        <dbReference type="PROSITE" id="PS50113"/>
    </source>
</evidence>
<dbReference type="InterPro" id="IPR035965">
    <property type="entry name" value="PAS-like_dom_sf"/>
</dbReference>
<evidence type="ECO:0000256" key="1">
    <source>
        <dbReference type="ARBA" id="ARBA00000085"/>
    </source>
</evidence>
<keyword evidence="7" id="KW-0902">Two-component regulatory system</keyword>
<dbReference type="InterPro" id="IPR003661">
    <property type="entry name" value="HisK_dim/P_dom"/>
</dbReference>
<dbReference type="Pfam" id="PF00512">
    <property type="entry name" value="HisKA"/>
    <property type="match status" value="1"/>
</dbReference>
<feature type="modified residue" description="4-aspartylphosphate" evidence="9">
    <location>
        <position position="801"/>
    </location>
</feature>